<organism evidence="2 3">
    <name type="scientific">Aliivibrio logei 5S-186</name>
    <dbReference type="NCBI Taxonomy" id="626086"/>
    <lineage>
        <taxon>Bacteria</taxon>
        <taxon>Pseudomonadati</taxon>
        <taxon>Pseudomonadota</taxon>
        <taxon>Gammaproteobacteria</taxon>
        <taxon>Vibrionales</taxon>
        <taxon>Vibrionaceae</taxon>
        <taxon>Aliivibrio</taxon>
    </lineage>
</organism>
<accession>A0ABX3AZE3</accession>
<keyword evidence="1" id="KW-1133">Transmembrane helix</keyword>
<feature type="transmembrane region" description="Helical" evidence="1">
    <location>
        <begin position="433"/>
        <end position="456"/>
    </location>
</feature>
<evidence type="ECO:0000313" key="2">
    <source>
        <dbReference type="EMBL" id="OEF22300.1"/>
    </source>
</evidence>
<sequence length="462" mass="53225">MSRCFHRTGSDGSSCENVSRNIVYTDDLGHSYCLLHAPKYYVGAIGFFIGDSSKHSSRSLSFSKDEFDLNIQKLISNQIDNLTIRFDKIFFPENYNYSMSKIDYPVSILQFIGCQNINSISGSKARAIRLSNMKFERLHFHNLEVDEISISVCSVDDKFVLRDSLINTMSIHNSTFGGKIELSKLKKNSKDIYQTNYECSIYLNECDFIGNVEVSDIERLDVYSEFRILYSSFGKDLYFHDNNLKGKLNLQYCRFSSGFAYLENVDVTNAILTPLNLEYLRFSNCTFPNGYDDLENESTNKAEEVYRILKRTALDDKNYQLVSKWHYLEKSMAMHNSQKDNKLIYLFLWCYNLMSGFGEKPSKALKLIVLYFSFVVFILVSLSLCKTGFSYQVDWEYVKAIVLSIKDFVPFFLTPSKESLLTYIGQDIELALVYNILAALGRLFCVVQLGLLSLAIKNKLQR</sequence>
<keyword evidence="1" id="KW-0812">Transmembrane</keyword>
<dbReference type="RefSeq" id="WP_017020409.1">
    <property type="nucleotide sequence ID" value="NZ_AJYJ02000023.1"/>
</dbReference>
<evidence type="ECO:0000313" key="3">
    <source>
        <dbReference type="Proteomes" id="UP000095059"/>
    </source>
</evidence>
<evidence type="ECO:0008006" key="4">
    <source>
        <dbReference type="Google" id="ProtNLM"/>
    </source>
</evidence>
<reference evidence="2 3" key="1">
    <citation type="journal article" date="2012" name="Science">
        <title>Ecological populations of bacteria act as socially cohesive units of antibiotic production and resistance.</title>
        <authorList>
            <person name="Cordero O.X."/>
            <person name="Wildschutte H."/>
            <person name="Kirkup B."/>
            <person name="Proehl S."/>
            <person name="Ngo L."/>
            <person name="Hussain F."/>
            <person name="Le Roux F."/>
            <person name="Mincer T."/>
            <person name="Polz M.F."/>
        </authorList>
    </citation>
    <scope>NUCLEOTIDE SEQUENCE [LARGE SCALE GENOMIC DNA]</scope>
    <source>
        <strain evidence="2 3">5S-186</strain>
    </source>
</reference>
<comment type="caution">
    <text evidence="2">The sequence shown here is derived from an EMBL/GenBank/DDBJ whole genome shotgun (WGS) entry which is preliminary data.</text>
</comment>
<feature type="transmembrane region" description="Helical" evidence="1">
    <location>
        <begin position="364"/>
        <end position="385"/>
    </location>
</feature>
<evidence type="ECO:0000256" key="1">
    <source>
        <dbReference type="SAM" id="Phobius"/>
    </source>
</evidence>
<keyword evidence="3" id="KW-1185">Reference proteome</keyword>
<dbReference type="Proteomes" id="UP000095059">
    <property type="component" value="Unassembled WGS sequence"/>
</dbReference>
<proteinExistence type="predicted"/>
<dbReference type="EMBL" id="AJYJ02000023">
    <property type="protein sequence ID" value="OEF22300.1"/>
    <property type="molecule type" value="Genomic_DNA"/>
</dbReference>
<name>A0ABX3AZE3_ALILO</name>
<protein>
    <recommendedName>
        <fullName evidence="4">Pentapeptide repeat-containing protein</fullName>
    </recommendedName>
</protein>
<gene>
    <name evidence="2" type="ORF">A1Q5_15885</name>
</gene>
<keyword evidence="1" id="KW-0472">Membrane</keyword>
<dbReference type="Gene3D" id="2.160.20.80">
    <property type="entry name" value="E3 ubiquitin-protein ligase SopA"/>
    <property type="match status" value="1"/>
</dbReference>